<evidence type="ECO:0000313" key="2">
    <source>
        <dbReference type="EMBL" id="MBM7591374.1"/>
    </source>
</evidence>
<dbReference type="Proteomes" id="UP000717624">
    <property type="component" value="Unassembled WGS sequence"/>
</dbReference>
<keyword evidence="1" id="KW-0812">Transmembrane</keyword>
<organism evidence="2 3">
    <name type="scientific">Brevibacillus fulvus</name>
    <dbReference type="NCBI Taxonomy" id="1125967"/>
    <lineage>
        <taxon>Bacteria</taxon>
        <taxon>Bacillati</taxon>
        <taxon>Bacillota</taxon>
        <taxon>Bacilli</taxon>
        <taxon>Bacillales</taxon>
        <taxon>Paenibacillaceae</taxon>
        <taxon>Brevibacillus</taxon>
    </lineage>
</organism>
<keyword evidence="1" id="KW-0472">Membrane</keyword>
<keyword evidence="1" id="KW-1133">Transmembrane helix</keyword>
<feature type="transmembrane region" description="Helical" evidence="1">
    <location>
        <begin position="53"/>
        <end position="71"/>
    </location>
</feature>
<evidence type="ECO:0000313" key="3">
    <source>
        <dbReference type="Proteomes" id="UP000717624"/>
    </source>
</evidence>
<name>A0A938Y2W8_9BACL</name>
<dbReference type="EMBL" id="JAFBEB010000011">
    <property type="protein sequence ID" value="MBM7591374.1"/>
    <property type="molecule type" value="Genomic_DNA"/>
</dbReference>
<evidence type="ECO:0000256" key="1">
    <source>
        <dbReference type="SAM" id="Phobius"/>
    </source>
</evidence>
<gene>
    <name evidence="2" type="ORF">JOD01_003013</name>
</gene>
<protein>
    <submittedName>
        <fullName evidence="2">Uncharacterized protein</fullName>
    </submittedName>
</protein>
<reference evidence="2" key="1">
    <citation type="submission" date="2021-01" db="EMBL/GenBank/DDBJ databases">
        <title>Genomic Encyclopedia of Type Strains, Phase IV (KMG-IV): sequencing the most valuable type-strain genomes for metagenomic binning, comparative biology and taxonomic classification.</title>
        <authorList>
            <person name="Goeker M."/>
        </authorList>
    </citation>
    <scope>NUCLEOTIDE SEQUENCE</scope>
    <source>
        <strain evidence="2">DSM 25523</strain>
    </source>
</reference>
<dbReference type="AlphaFoldDB" id="A0A938Y2W8"/>
<feature type="transmembrane region" description="Helical" evidence="1">
    <location>
        <begin position="6"/>
        <end position="22"/>
    </location>
</feature>
<proteinExistence type="predicted"/>
<dbReference type="RefSeq" id="WP_204519084.1">
    <property type="nucleotide sequence ID" value="NZ_BAABIN010000003.1"/>
</dbReference>
<accession>A0A938Y2W8</accession>
<comment type="caution">
    <text evidence="2">The sequence shown here is derived from an EMBL/GenBank/DDBJ whole genome shotgun (WGS) entry which is preliminary data.</text>
</comment>
<sequence>MVIEGLLLACSALIFIWFFYAIGKPFTILRLALVLAALGWIPSLIYSSMLIHYAGYFLLPALVGWIAAEILKRERRESSQ</sequence>
<keyword evidence="3" id="KW-1185">Reference proteome</keyword>